<evidence type="ECO:0000313" key="2">
    <source>
        <dbReference type="EMBL" id="EPZ31245.1"/>
    </source>
</evidence>
<proteinExistence type="predicted"/>
<accession>A0A075AN64</accession>
<dbReference type="EMBL" id="KE561265">
    <property type="protein sequence ID" value="EPZ31245.1"/>
    <property type="molecule type" value="Genomic_DNA"/>
</dbReference>
<dbReference type="GO" id="GO:0060271">
    <property type="term" value="P:cilium assembly"/>
    <property type="evidence" value="ECO:0007669"/>
    <property type="project" value="TreeGrafter"/>
</dbReference>
<organism evidence="2 3">
    <name type="scientific">Rozella allomycis (strain CSF55)</name>
    <dbReference type="NCBI Taxonomy" id="988480"/>
    <lineage>
        <taxon>Eukaryota</taxon>
        <taxon>Fungi</taxon>
        <taxon>Fungi incertae sedis</taxon>
        <taxon>Cryptomycota</taxon>
        <taxon>Cryptomycota incertae sedis</taxon>
        <taxon>Rozella</taxon>
    </lineage>
</organism>
<evidence type="ECO:0000313" key="3">
    <source>
        <dbReference type="Proteomes" id="UP000030755"/>
    </source>
</evidence>
<dbReference type="PANTHER" id="PTHR14920:SF0">
    <property type="entry name" value="WD REPEAT DOMAIN 19"/>
    <property type="match status" value="1"/>
</dbReference>
<dbReference type="InterPro" id="IPR011990">
    <property type="entry name" value="TPR-like_helical_dom_sf"/>
</dbReference>
<dbReference type="OrthoDB" id="2144748at2759"/>
<dbReference type="GO" id="GO:0005929">
    <property type="term" value="C:cilium"/>
    <property type="evidence" value="ECO:0007669"/>
    <property type="project" value="TreeGrafter"/>
</dbReference>
<protein>
    <submittedName>
        <fullName evidence="2">Uncharacterized protein</fullName>
    </submittedName>
</protein>
<feature type="chain" id="PRO_5001704683" evidence="1">
    <location>
        <begin position="19"/>
        <end position="942"/>
    </location>
</feature>
<feature type="signal peptide" evidence="1">
    <location>
        <begin position="1"/>
        <end position="18"/>
    </location>
</feature>
<sequence length="942" mass="107520">MFLGFLNATFVYLDSLLTSSFELCKDEIIDVIYFNDYVYGISIHGYLYRTHWRNHANRMITEDPKTIDKVPIRRKGISAALFYDAKLIVGFDGKIEIFAIEDPEEAIDEIIDSRISHIKDLSVKKGVVWVVTKLKTEKECPGAIKVLNNQTVVSIVCEGNIILYSAMNGQTGKDIEYYALNGNLLHSYKCDDSINNFCVNSNGSRILFTIAGNENIYMYKPSRVIQLSIKSKVESCYFFGELIGLKEKNNLEIYSCEEENVDPATNGECFKVCQVNLKSSSNSLIDIYKGAKIAILCDNKIEFEELILPEKKVDQIIPLFYLNRCQEMMKMGEKMKERKFFSKLNSIAEYFLFRFRILHAKYFYGLAGNMANAMALELLFNPNKAYIRGFIYYLMADYSRAQSDTPKQALQMRIELKNWEQALVLAQRLDEIQIPKILINYSLELEREEQFTDSYKMCLEALSIPSLGDTDRIEATKCLIRLSFRMGNITKGNELMNTVNPEKSFVLDCAGLLNQICQFGEAAKYFESANDLESAAECYLKAKSLIRHVKSTKALIDYGKAMLGKISKFFGIDCGDFEEAIKAFEIVKDYDKAKEIVRRTKSKNGAKMLANYFFEKSDLKSVVEFYLTAGLTRDAFEIAQTQGLVVFYASLIEDPSIEELNDLAIYFMNKRDYYNAGVFFFKAKDYVKSIKAFIQCGNDPKALDIAIEAVGLANNNDLAHQLIDHLINQSDGSPHYIFRLYSCLGQYKEAIKTIQAISMDEQVQESLTRIDEHELAARMLLRVCGGLTSFPFLNLNKSAYEIALIAMRAENRNSIDSKFKKRIESLLKLQVWSVCPVERECRCGTHVDGNCGLSLCCSQTVNIKYAEKYISEGLGCPFCRKELFEYQRVNVKEYIAERQKRLKPIENGSLVPYLPHKGSSSESFEMNLSIDSERRARVSFAQ</sequence>
<dbReference type="GO" id="GO:0030991">
    <property type="term" value="C:intraciliary transport particle A"/>
    <property type="evidence" value="ECO:0007669"/>
    <property type="project" value="TreeGrafter"/>
</dbReference>
<dbReference type="InterPro" id="IPR040379">
    <property type="entry name" value="WDR19/dyf-2"/>
</dbReference>
<name>A0A075AN64_ROZAC</name>
<dbReference type="SUPFAM" id="SSF50969">
    <property type="entry name" value="YVTN repeat-like/Quinoprotein amine dehydrogenase"/>
    <property type="match status" value="1"/>
</dbReference>
<dbReference type="InterPro" id="IPR011044">
    <property type="entry name" value="Quino_amine_DH_bsu"/>
</dbReference>
<reference evidence="2 3" key="1">
    <citation type="journal article" date="2013" name="Curr. Biol.">
        <title>Shared signatures of parasitism and phylogenomics unite Cryptomycota and microsporidia.</title>
        <authorList>
            <person name="James T.Y."/>
            <person name="Pelin A."/>
            <person name="Bonen L."/>
            <person name="Ahrendt S."/>
            <person name="Sain D."/>
            <person name="Corradi N."/>
            <person name="Stajich J.E."/>
        </authorList>
    </citation>
    <scope>NUCLEOTIDE SEQUENCE [LARGE SCALE GENOMIC DNA]</scope>
    <source>
        <strain evidence="2 3">CSF55</strain>
    </source>
</reference>
<keyword evidence="3" id="KW-1185">Reference proteome</keyword>
<dbReference type="STRING" id="988480.A0A075AN64"/>
<dbReference type="GO" id="GO:0035721">
    <property type="term" value="P:intraciliary retrograde transport"/>
    <property type="evidence" value="ECO:0007669"/>
    <property type="project" value="InterPro"/>
</dbReference>
<evidence type="ECO:0000256" key="1">
    <source>
        <dbReference type="SAM" id="SignalP"/>
    </source>
</evidence>
<dbReference type="AlphaFoldDB" id="A0A075AN64"/>
<keyword evidence="1" id="KW-0732">Signal</keyword>
<dbReference type="HOGENOM" id="CLU_311718_0_0_1"/>
<dbReference type="Gene3D" id="1.25.40.10">
    <property type="entry name" value="Tetratricopeptide repeat domain"/>
    <property type="match status" value="1"/>
</dbReference>
<dbReference type="PANTHER" id="PTHR14920">
    <property type="entry name" value="OSMOTIC AVOIDANCE ABNORMAL PROTEIN 1/WD REPEAT MEMBRANE PROTEIN"/>
    <property type="match status" value="1"/>
</dbReference>
<dbReference type="Proteomes" id="UP000030755">
    <property type="component" value="Unassembled WGS sequence"/>
</dbReference>
<gene>
    <name evidence="2" type="ORF">O9G_000890</name>
</gene>